<sequence length="304" mass="34650">MSRLLNIKISDEYSGRIDKVLSDIYPEFTRSFIQKQIEDNNLKANGKTVPAKYKVKLNDIIELSIPAPRQIETLAQDIDIDIVYEDSDIVIVNKPQGMVVHPSAGHDDGTMVNALLYHCKGNLSGINGEIRPGIVHRIDKDTSGLLMVAKNDSSHFYLSNLLKDHNITRKYHAIVYGVIKEDEGIIEKPIQRCQQDRKKMGISQNGKFAKTKYKVLERFKDTTYVELSLFTGRTHQIRVHMTSIGHPLVGDPVYGRKKHLFGLNKQTLHAKILGFTHPSSLNEMYFESEIPIYFKDIIDKCKKI</sequence>
<organism evidence="1 2">
    <name type="scientific">Candidatus Epulonipiscium fishelsonii</name>
    <dbReference type="NCBI Taxonomy" id="77094"/>
    <lineage>
        <taxon>Bacteria</taxon>
        <taxon>Bacillati</taxon>
        <taxon>Bacillota</taxon>
        <taxon>Clostridia</taxon>
        <taxon>Lachnospirales</taxon>
        <taxon>Lachnospiraceae</taxon>
        <taxon>Candidatus Epulonipiscium</taxon>
    </lineage>
</organism>
<protein>
    <submittedName>
        <fullName evidence="1">RNA pseudouridine synthase</fullName>
    </submittedName>
</protein>
<proteinExistence type="predicted"/>
<gene>
    <name evidence="1" type="ORF">AN640_03345</name>
</gene>
<evidence type="ECO:0000313" key="2">
    <source>
        <dbReference type="Proteomes" id="UP000188637"/>
    </source>
</evidence>
<dbReference type="Proteomes" id="UP000188637">
    <property type="component" value="Unassembled WGS sequence"/>
</dbReference>
<dbReference type="EMBL" id="LJHD01000009">
    <property type="protein sequence ID" value="ONI46504.1"/>
    <property type="molecule type" value="Genomic_DNA"/>
</dbReference>
<accession>A0ACC8XJ82</accession>
<evidence type="ECO:0000313" key="1">
    <source>
        <dbReference type="EMBL" id="ONI46504.1"/>
    </source>
</evidence>
<reference evidence="1" key="1">
    <citation type="submission" date="2016-08" db="EMBL/GenBank/DDBJ databases">
        <authorList>
            <person name="Ngugi D.K."/>
            <person name="Miyake S."/>
            <person name="Stingl U."/>
        </authorList>
    </citation>
    <scope>NUCLEOTIDE SEQUENCE</scope>
    <source>
        <strain evidence="1">SCG-D08WGA-EpuloA1</strain>
    </source>
</reference>
<comment type="caution">
    <text evidence="1">The sequence shown here is derived from an EMBL/GenBank/DDBJ whole genome shotgun (WGS) entry which is preliminary data.</text>
</comment>
<keyword evidence="2" id="KW-1185">Reference proteome</keyword>
<name>A0ACC8XJ82_9FIRM</name>